<dbReference type="InterPro" id="IPR050307">
    <property type="entry name" value="Sterol_Desaturase_Related"/>
</dbReference>
<dbReference type="EMBL" id="CP029803">
    <property type="protein sequence ID" value="AWT58955.1"/>
    <property type="molecule type" value="Genomic_DNA"/>
</dbReference>
<accession>A0A2Z4ACI1</accession>
<keyword evidence="3 5" id="KW-1133">Transmembrane helix</keyword>
<evidence type="ECO:0000313" key="8">
    <source>
        <dbReference type="Proteomes" id="UP000247465"/>
    </source>
</evidence>
<reference evidence="7 8" key="1">
    <citation type="submission" date="2018-06" db="EMBL/GenBank/DDBJ databases">
        <title>Draft Genome Sequence of a Novel Marine Bacterium Related to the Verrucomicrobia.</title>
        <authorList>
            <person name="Vosseberg J."/>
            <person name="Martijn J."/>
            <person name="Ettema T.J.G."/>
        </authorList>
    </citation>
    <scope>NUCLEOTIDE SEQUENCE [LARGE SCALE GENOMIC DNA]</scope>
    <source>
        <strain evidence="7">TARA_B100001123</strain>
    </source>
</reference>
<comment type="subcellular location">
    <subcellularLocation>
        <location evidence="1">Membrane</location>
    </subcellularLocation>
</comment>
<dbReference type="Proteomes" id="UP000247465">
    <property type="component" value="Chromosome"/>
</dbReference>
<evidence type="ECO:0000256" key="5">
    <source>
        <dbReference type="SAM" id="Phobius"/>
    </source>
</evidence>
<organism evidence="7 8">
    <name type="scientific">Candidatus Moanibacter tarae</name>
    <dbReference type="NCBI Taxonomy" id="2200854"/>
    <lineage>
        <taxon>Bacteria</taxon>
        <taxon>Pseudomonadati</taxon>
        <taxon>Verrucomicrobiota</taxon>
        <taxon>Opitutia</taxon>
        <taxon>Puniceicoccales</taxon>
        <taxon>Puniceicoccales incertae sedis</taxon>
        <taxon>Candidatus Moanibacter</taxon>
    </lineage>
</organism>
<dbReference type="Pfam" id="PF04116">
    <property type="entry name" value="FA_hydroxylase"/>
    <property type="match status" value="1"/>
</dbReference>
<keyword evidence="2 5" id="KW-0812">Transmembrane</keyword>
<feature type="transmembrane region" description="Helical" evidence="5">
    <location>
        <begin position="55"/>
        <end position="76"/>
    </location>
</feature>
<protein>
    <recommendedName>
        <fullName evidence="6">Fatty acid hydroxylase domain-containing protein</fullName>
    </recommendedName>
</protein>
<dbReference type="KEGG" id="mtar:DF168_00127"/>
<feature type="transmembrane region" description="Helical" evidence="5">
    <location>
        <begin position="6"/>
        <end position="22"/>
    </location>
</feature>
<name>A0A2Z4ACI1_9BACT</name>
<feature type="domain" description="Fatty acid hydroxylase" evidence="6">
    <location>
        <begin position="100"/>
        <end position="228"/>
    </location>
</feature>
<evidence type="ECO:0000256" key="1">
    <source>
        <dbReference type="ARBA" id="ARBA00004370"/>
    </source>
</evidence>
<dbReference type="GO" id="GO:0008610">
    <property type="term" value="P:lipid biosynthetic process"/>
    <property type="evidence" value="ECO:0007669"/>
    <property type="project" value="InterPro"/>
</dbReference>
<dbReference type="PANTHER" id="PTHR11863">
    <property type="entry name" value="STEROL DESATURASE"/>
    <property type="match status" value="1"/>
</dbReference>
<keyword evidence="4 5" id="KW-0472">Membrane</keyword>
<feature type="transmembrane region" description="Helical" evidence="5">
    <location>
        <begin position="91"/>
        <end position="110"/>
    </location>
</feature>
<proteinExistence type="predicted"/>
<evidence type="ECO:0000256" key="4">
    <source>
        <dbReference type="ARBA" id="ARBA00023136"/>
    </source>
</evidence>
<gene>
    <name evidence="7" type="ORF">DF168_00127</name>
</gene>
<evidence type="ECO:0000256" key="3">
    <source>
        <dbReference type="ARBA" id="ARBA00022989"/>
    </source>
</evidence>
<dbReference type="InterPro" id="IPR006694">
    <property type="entry name" value="Fatty_acid_hydroxylase"/>
</dbReference>
<dbReference type="GO" id="GO:0016491">
    <property type="term" value="F:oxidoreductase activity"/>
    <property type="evidence" value="ECO:0007669"/>
    <property type="project" value="InterPro"/>
</dbReference>
<dbReference type="GO" id="GO:0016020">
    <property type="term" value="C:membrane"/>
    <property type="evidence" value="ECO:0007669"/>
    <property type="project" value="UniProtKB-SubCell"/>
</dbReference>
<evidence type="ECO:0000256" key="2">
    <source>
        <dbReference type="ARBA" id="ARBA00022692"/>
    </source>
</evidence>
<sequence>MYLRNVLLLLAFAGSLHFIFYLRRVQGTRFKYNSSWPSTNSKAFLFKNQVHDNMFWSLVSGASIWTFYEVLMLWAYGNGWLPFATLRNNPIWFIALAAILPFWKDLHFYVTHRITHWKPLYKAAHYLHHRNTNVGPWSGLSMHPIEHLIYFTRPILLLLVPSHPIHMFYLMQWAALQPSLGHSGFDRIVLGKDADGMSVDSYFHYLHHRYFECNYGSNVVPLDRWFGSFNDGSPESFERMRKKRKLPEGVKPVTLSS</sequence>
<dbReference type="AlphaFoldDB" id="A0A2Z4ACI1"/>
<evidence type="ECO:0000259" key="6">
    <source>
        <dbReference type="Pfam" id="PF04116"/>
    </source>
</evidence>
<dbReference type="GO" id="GO:0005506">
    <property type="term" value="F:iron ion binding"/>
    <property type="evidence" value="ECO:0007669"/>
    <property type="project" value="InterPro"/>
</dbReference>
<evidence type="ECO:0000313" key="7">
    <source>
        <dbReference type="EMBL" id="AWT58955.1"/>
    </source>
</evidence>